<reference evidence="2" key="1">
    <citation type="submission" date="2020-10" db="EMBL/GenBank/DDBJ databases">
        <authorList>
            <person name="Castelo-Branco R."/>
            <person name="Eusebio N."/>
            <person name="Adriana R."/>
            <person name="Vieira A."/>
            <person name="Brugerolle De Fraissinette N."/>
            <person name="Rezende De Castro R."/>
            <person name="Schneider M.P."/>
            <person name="Vasconcelos V."/>
            <person name="Leao P.N."/>
        </authorList>
    </citation>
    <scope>NUCLEOTIDE SEQUENCE</scope>
    <source>
        <strain evidence="2">LEGE 11479</strain>
    </source>
</reference>
<dbReference type="AlphaFoldDB" id="A0A928X144"/>
<keyword evidence="3" id="KW-1185">Reference proteome</keyword>
<dbReference type="RefSeq" id="WP_193991407.1">
    <property type="nucleotide sequence ID" value="NZ_JADEXP010000024.1"/>
</dbReference>
<protein>
    <submittedName>
        <fullName evidence="2">Uncharacterized protein</fullName>
    </submittedName>
</protein>
<keyword evidence="1" id="KW-1133">Transmembrane helix</keyword>
<feature type="transmembrane region" description="Helical" evidence="1">
    <location>
        <begin position="21"/>
        <end position="40"/>
    </location>
</feature>
<evidence type="ECO:0000313" key="2">
    <source>
        <dbReference type="EMBL" id="MBE9065990.1"/>
    </source>
</evidence>
<gene>
    <name evidence="2" type="ORF">IQ260_04925</name>
</gene>
<evidence type="ECO:0000313" key="3">
    <source>
        <dbReference type="Proteomes" id="UP000615026"/>
    </source>
</evidence>
<dbReference type="Proteomes" id="UP000615026">
    <property type="component" value="Unassembled WGS sequence"/>
</dbReference>
<name>A0A928X144_LEPEC</name>
<dbReference type="EMBL" id="JADEXP010000024">
    <property type="protein sequence ID" value="MBE9065990.1"/>
    <property type="molecule type" value="Genomic_DNA"/>
</dbReference>
<proteinExistence type="predicted"/>
<feature type="transmembrane region" description="Helical" evidence="1">
    <location>
        <begin position="46"/>
        <end position="68"/>
    </location>
</feature>
<keyword evidence="1" id="KW-0472">Membrane</keyword>
<accession>A0A928X144</accession>
<evidence type="ECO:0000256" key="1">
    <source>
        <dbReference type="SAM" id="Phobius"/>
    </source>
</evidence>
<organism evidence="2 3">
    <name type="scientific">Leptolyngbya cf. ectocarpi LEGE 11479</name>
    <dbReference type="NCBI Taxonomy" id="1828722"/>
    <lineage>
        <taxon>Bacteria</taxon>
        <taxon>Bacillati</taxon>
        <taxon>Cyanobacteriota</taxon>
        <taxon>Cyanophyceae</taxon>
        <taxon>Leptolyngbyales</taxon>
        <taxon>Leptolyngbyaceae</taxon>
        <taxon>Leptolyngbya group</taxon>
        <taxon>Leptolyngbya</taxon>
    </lineage>
</organism>
<keyword evidence="1" id="KW-0812">Transmembrane</keyword>
<comment type="caution">
    <text evidence="2">The sequence shown here is derived from an EMBL/GenBank/DDBJ whole genome shotgun (WGS) entry which is preliminary data.</text>
</comment>
<sequence length="337" mass="36727">MQITKQTASELVIHSPIHRQELILPLAMLAIALVGFGWMAASGSLVSSGVAIVIFVGAYGLYILYGALQAETLTFDRVANEVRCQRITLLGAKHWEIPLSALQNVSVSSYKRRHKKASGSRVTRWFYTLKLVARDTEPKTLLYQEDSDSVDAACHAISQFAGPFSSTPDANPGPARMKITPDYQSWRETIFNSQPDQTGASEADANQVYGVLMDVGMMDNSTSTQWAMSLTAFLSGEASFRPTVGGGYVGLGGDPKVANVAQEIVQIAQTLLPQTSPIEDQALPEPDLVQFFLFTAGGVYGVADDIRNVQAADDPLGQMLNRFGFIRQFADQLQDKR</sequence>